<dbReference type="EMBL" id="DVOJ01000015">
    <property type="protein sequence ID" value="HIV01735.1"/>
    <property type="molecule type" value="Genomic_DNA"/>
</dbReference>
<accession>A0A9D1SYS1</accession>
<name>A0A9D1SYS1_9FIRM</name>
<reference evidence="1" key="1">
    <citation type="submission" date="2020-10" db="EMBL/GenBank/DDBJ databases">
        <authorList>
            <person name="Gilroy R."/>
        </authorList>
    </citation>
    <scope>NUCLEOTIDE SEQUENCE</scope>
    <source>
        <strain evidence="1">CHK186-9395</strain>
    </source>
</reference>
<evidence type="ECO:0000313" key="2">
    <source>
        <dbReference type="Proteomes" id="UP000886861"/>
    </source>
</evidence>
<dbReference type="AlphaFoldDB" id="A0A9D1SYS1"/>
<organism evidence="1 2">
    <name type="scientific">Candidatus Caccopulliclostridium gallistercoris</name>
    <dbReference type="NCBI Taxonomy" id="2840719"/>
    <lineage>
        <taxon>Bacteria</taxon>
        <taxon>Bacillati</taxon>
        <taxon>Bacillota</taxon>
        <taxon>Clostridia</taxon>
        <taxon>Candidatus Caccopulliclostridium</taxon>
    </lineage>
</organism>
<reference evidence="1" key="2">
    <citation type="journal article" date="2021" name="PeerJ">
        <title>Extensive microbial diversity within the chicken gut microbiome revealed by metagenomics and culture.</title>
        <authorList>
            <person name="Gilroy R."/>
            <person name="Ravi A."/>
            <person name="Getino M."/>
            <person name="Pursley I."/>
            <person name="Horton D.L."/>
            <person name="Alikhan N.F."/>
            <person name="Baker D."/>
            <person name="Gharbi K."/>
            <person name="Hall N."/>
            <person name="Watson M."/>
            <person name="Adriaenssens E.M."/>
            <person name="Foster-Nyarko E."/>
            <person name="Jarju S."/>
            <person name="Secka A."/>
            <person name="Antonio M."/>
            <person name="Oren A."/>
            <person name="Chaudhuri R.R."/>
            <person name="La Ragione R."/>
            <person name="Hildebrand F."/>
            <person name="Pallen M.J."/>
        </authorList>
    </citation>
    <scope>NUCLEOTIDE SEQUENCE</scope>
    <source>
        <strain evidence="1">CHK186-9395</strain>
    </source>
</reference>
<proteinExistence type="predicted"/>
<sequence length="116" mass="13735">MKKCNLTRDELIESVKNQVDNEYECYRRLTIEQQPLKSIWNNSGVIYEYTILHHYITEMLDTFTKEQLEYLNDSETLESLVDLSLRTLPQKNAESCRAVLNKFFKCMEDIQDGGMQ</sequence>
<dbReference type="Proteomes" id="UP000886861">
    <property type="component" value="Unassembled WGS sequence"/>
</dbReference>
<comment type="caution">
    <text evidence="1">The sequence shown here is derived from an EMBL/GenBank/DDBJ whole genome shotgun (WGS) entry which is preliminary data.</text>
</comment>
<protein>
    <submittedName>
        <fullName evidence="1">Uncharacterized protein</fullName>
    </submittedName>
</protein>
<evidence type="ECO:0000313" key="1">
    <source>
        <dbReference type="EMBL" id="HIV01735.1"/>
    </source>
</evidence>
<gene>
    <name evidence="1" type="ORF">IAA62_04205</name>
</gene>